<evidence type="ECO:0000313" key="2">
    <source>
        <dbReference type="Proteomes" id="UP000619260"/>
    </source>
</evidence>
<gene>
    <name evidence="1" type="ORF">Val02_31400</name>
</gene>
<name>A0A8J4DQ60_9ACTN</name>
<comment type="caution">
    <text evidence="1">The sequence shown here is derived from an EMBL/GenBank/DDBJ whole genome shotgun (WGS) entry which is preliminary data.</text>
</comment>
<dbReference type="Proteomes" id="UP000619260">
    <property type="component" value="Unassembled WGS sequence"/>
</dbReference>
<evidence type="ECO:0000313" key="1">
    <source>
        <dbReference type="EMBL" id="GIJ46254.1"/>
    </source>
</evidence>
<proteinExistence type="predicted"/>
<keyword evidence="2" id="KW-1185">Reference proteome</keyword>
<sequence length="112" mass="12727">MGWVIALFVLTAAGLAAVAESQRRLYRRVDRLQHTLDAVIEVQDRLREWTEDRVDAVDERAAEEHSALAQLVAESRRVASVVDRQHRRIVGLHRAVGALRPVTAVRTQEFYS</sequence>
<dbReference type="EMBL" id="BOPF01000009">
    <property type="protein sequence ID" value="GIJ46254.1"/>
    <property type="molecule type" value="Genomic_DNA"/>
</dbReference>
<dbReference type="AlphaFoldDB" id="A0A8J4DQ60"/>
<accession>A0A8J4DQ60</accession>
<reference evidence="1" key="1">
    <citation type="submission" date="2021-01" db="EMBL/GenBank/DDBJ databases">
        <title>Whole genome shotgun sequence of Virgisporangium aliadipatigenens NBRC 105644.</title>
        <authorList>
            <person name="Komaki H."/>
            <person name="Tamura T."/>
        </authorList>
    </citation>
    <scope>NUCLEOTIDE SEQUENCE</scope>
    <source>
        <strain evidence="1">NBRC 105644</strain>
    </source>
</reference>
<dbReference type="RefSeq" id="WP_203899766.1">
    <property type="nucleotide sequence ID" value="NZ_BOPF01000009.1"/>
</dbReference>
<protein>
    <submittedName>
        <fullName evidence="1">Uncharacterized protein</fullName>
    </submittedName>
</protein>
<organism evidence="1 2">
    <name type="scientific">Virgisporangium aliadipatigenens</name>
    <dbReference type="NCBI Taxonomy" id="741659"/>
    <lineage>
        <taxon>Bacteria</taxon>
        <taxon>Bacillati</taxon>
        <taxon>Actinomycetota</taxon>
        <taxon>Actinomycetes</taxon>
        <taxon>Micromonosporales</taxon>
        <taxon>Micromonosporaceae</taxon>
        <taxon>Virgisporangium</taxon>
    </lineage>
</organism>